<name>A0ABQ8IHH3_9ROSI</name>
<comment type="caution">
    <text evidence="1">The sequence shown here is derived from an EMBL/GenBank/DDBJ whole genome shotgun (WGS) entry which is preliminary data.</text>
</comment>
<dbReference type="Proteomes" id="UP000827721">
    <property type="component" value="Unassembled WGS sequence"/>
</dbReference>
<dbReference type="SUPFAM" id="SSF56672">
    <property type="entry name" value="DNA/RNA polymerases"/>
    <property type="match status" value="1"/>
</dbReference>
<dbReference type="Gene3D" id="3.10.10.10">
    <property type="entry name" value="HIV Type 1 Reverse Transcriptase, subunit A, domain 1"/>
    <property type="match status" value="1"/>
</dbReference>
<gene>
    <name evidence="1" type="ORF">JRO89_XS02G0239400</name>
</gene>
<dbReference type="Gene3D" id="3.30.70.270">
    <property type="match status" value="1"/>
</dbReference>
<evidence type="ECO:0000313" key="2">
    <source>
        <dbReference type="Proteomes" id="UP000827721"/>
    </source>
</evidence>
<accession>A0ABQ8IHH3</accession>
<dbReference type="InterPro" id="IPR043128">
    <property type="entry name" value="Rev_trsase/Diguanyl_cyclase"/>
</dbReference>
<protein>
    <submittedName>
        <fullName evidence="1">Uncharacterized protein</fullName>
    </submittedName>
</protein>
<organism evidence="1 2">
    <name type="scientific">Xanthoceras sorbifolium</name>
    <dbReference type="NCBI Taxonomy" id="99658"/>
    <lineage>
        <taxon>Eukaryota</taxon>
        <taxon>Viridiplantae</taxon>
        <taxon>Streptophyta</taxon>
        <taxon>Embryophyta</taxon>
        <taxon>Tracheophyta</taxon>
        <taxon>Spermatophyta</taxon>
        <taxon>Magnoliopsida</taxon>
        <taxon>eudicotyledons</taxon>
        <taxon>Gunneridae</taxon>
        <taxon>Pentapetalae</taxon>
        <taxon>rosids</taxon>
        <taxon>malvids</taxon>
        <taxon>Sapindales</taxon>
        <taxon>Sapindaceae</taxon>
        <taxon>Xanthoceroideae</taxon>
        <taxon>Xanthoceras</taxon>
    </lineage>
</organism>
<reference evidence="1 2" key="1">
    <citation type="submission" date="2021-02" db="EMBL/GenBank/DDBJ databases">
        <title>Plant Genome Project.</title>
        <authorList>
            <person name="Zhang R.-G."/>
        </authorList>
    </citation>
    <scope>NUCLEOTIDE SEQUENCE [LARGE SCALE GENOMIC DNA]</scope>
    <source>
        <tissue evidence="1">Leaves</tissue>
    </source>
</reference>
<evidence type="ECO:0000313" key="1">
    <source>
        <dbReference type="EMBL" id="KAH7575879.1"/>
    </source>
</evidence>
<proteinExistence type="predicted"/>
<keyword evidence="2" id="KW-1185">Reference proteome</keyword>
<sequence>MKKLHRLGSRSRAVCATGGAIVGGDATDLRRGAIEAGGATRGSTGGAPLCLRGIVAEEATSLNDPDDCSDCSYNSHGITSEGLNSEKPILMVLPSILRRKCSRTGKRSSNYKPLNEGLKWIRYPIPNKKDLINRLYKACIFSKFDMKSGYW</sequence>
<dbReference type="EMBL" id="JAFEMO010000002">
    <property type="protein sequence ID" value="KAH7575879.1"/>
    <property type="molecule type" value="Genomic_DNA"/>
</dbReference>
<dbReference type="InterPro" id="IPR043502">
    <property type="entry name" value="DNA/RNA_pol_sf"/>
</dbReference>